<dbReference type="Proteomes" id="UP000237819">
    <property type="component" value="Unassembled WGS sequence"/>
</dbReference>
<proteinExistence type="inferred from homology"/>
<evidence type="ECO:0000313" key="3">
    <source>
        <dbReference type="EMBL" id="PQO47673.1"/>
    </source>
</evidence>
<dbReference type="GO" id="GO:0009399">
    <property type="term" value="P:nitrogen fixation"/>
    <property type="evidence" value="ECO:0007669"/>
    <property type="project" value="InterPro"/>
</dbReference>
<dbReference type="InterPro" id="IPR007415">
    <property type="entry name" value="Nitrogenase_MoFe_mat_NifZ"/>
</dbReference>
<gene>
    <name evidence="3" type="ORF">C5Y93_03185</name>
</gene>
<evidence type="ECO:0000313" key="4">
    <source>
        <dbReference type="Proteomes" id="UP000237819"/>
    </source>
</evidence>
<dbReference type="RefSeq" id="WP_105333933.1">
    <property type="nucleotide sequence ID" value="NZ_PUHZ01000004.1"/>
</dbReference>
<organism evidence="3 4">
    <name type="scientific">Blastopirellula marina</name>
    <dbReference type="NCBI Taxonomy" id="124"/>
    <lineage>
        <taxon>Bacteria</taxon>
        <taxon>Pseudomonadati</taxon>
        <taxon>Planctomycetota</taxon>
        <taxon>Planctomycetia</taxon>
        <taxon>Pirellulales</taxon>
        <taxon>Pirellulaceae</taxon>
        <taxon>Blastopirellula</taxon>
    </lineage>
</organism>
<dbReference type="Pfam" id="PF04319">
    <property type="entry name" value="NifZ"/>
    <property type="match status" value="1"/>
</dbReference>
<keyword evidence="2" id="KW-0535">Nitrogen fixation</keyword>
<comment type="caution">
    <text evidence="3">The sequence shown here is derived from an EMBL/GenBank/DDBJ whole genome shotgun (WGS) entry which is preliminary data.</text>
</comment>
<name>A0A2S8GTC8_9BACT</name>
<comment type="similarity">
    <text evidence="1">Belongs to the NifZ family.</text>
</comment>
<dbReference type="AlphaFoldDB" id="A0A2S8GTC8"/>
<sequence>MSAPELKNGDAVFAKVEIRNDGSVPNVEQDALLAEPGTMGMLINSGYLEETPDQKLLLVSFVGEDGEMGPLVTCLAEEISQQPLD</sequence>
<dbReference type="OrthoDB" id="9181363at2"/>
<evidence type="ECO:0000256" key="1">
    <source>
        <dbReference type="ARBA" id="ARBA00008027"/>
    </source>
</evidence>
<reference evidence="3 4" key="1">
    <citation type="submission" date="2018-02" db="EMBL/GenBank/DDBJ databases">
        <title>Comparative genomes isolates from brazilian mangrove.</title>
        <authorList>
            <person name="Araujo J.E."/>
            <person name="Taketani R.G."/>
            <person name="Silva M.C.P."/>
            <person name="Loureco M.V."/>
            <person name="Andreote F.D."/>
        </authorList>
    </citation>
    <scope>NUCLEOTIDE SEQUENCE [LARGE SCALE GENOMIC DNA]</scope>
    <source>
        <strain evidence="3 4">Nap-Phe MGV</strain>
    </source>
</reference>
<dbReference type="EMBL" id="PUHZ01000004">
    <property type="protein sequence ID" value="PQO47673.1"/>
    <property type="molecule type" value="Genomic_DNA"/>
</dbReference>
<protein>
    <submittedName>
        <fullName evidence="3">Nitrogen fixation protein NifZ</fullName>
    </submittedName>
</protein>
<evidence type="ECO:0000256" key="2">
    <source>
        <dbReference type="ARBA" id="ARBA00023231"/>
    </source>
</evidence>
<accession>A0A2S8GTC8</accession>